<dbReference type="RefSeq" id="WP_244537184.1">
    <property type="nucleotide sequence ID" value="NZ_FOTK01000018.1"/>
</dbReference>
<dbReference type="PANTHER" id="PTHR35271:SF1">
    <property type="entry name" value="ABC TRANSPORTER, SUBSTRATE-BINDING LIPOPROTEIN"/>
    <property type="match status" value="1"/>
</dbReference>
<dbReference type="CDD" id="cd06325">
    <property type="entry name" value="PBP1_ABC_unchar_transporter"/>
    <property type="match status" value="1"/>
</dbReference>
<protein>
    <submittedName>
        <fullName evidence="1">Putative ABC transport system substrate-binding protein</fullName>
    </submittedName>
</protein>
<dbReference type="Proteomes" id="UP000199048">
    <property type="component" value="Unassembled WGS sequence"/>
</dbReference>
<dbReference type="Pfam" id="PF04392">
    <property type="entry name" value="ABC_sub_bind"/>
    <property type="match status" value="1"/>
</dbReference>
<dbReference type="AlphaFoldDB" id="A0A1I4MTE1"/>
<proteinExistence type="predicted"/>
<dbReference type="PANTHER" id="PTHR35271">
    <property type="entry name" value="ABC TRANSPORTER, SUBSTRATE-BINDING LIPOPROTEIN-RELATED"/>
    <property type="match status" value="1"/>
</dbReference>
<gene>
    <name evidence="1" type="ORF">SAMN05192568_101819</name>
</gene>
<accession>A0A1I4MTE1</accession>
<organism evidence="1 2">
    <name type="scientific">Methylobacterium pseudosasicola</name>
    <dbReference type="NCBI Taxonomy" id="582667"/>
    <lineage>
        <taxon>Bacteria</taxon>
        <taxon>Pseudomonadati</taxon>
        <taxon>Pseudomonadota</taxon>
        <taxon>Alphaproteobacteria</taxon>
        <taxon>Hyphomicrobiales</taxon>
        <taxon>Methylobacteriaceae</taxon>
        <taxon>Methylobacterium</taxon>
    </lineage>
</organism>
<evidence type="ECO:0000313" key="2">
    <source>
        <dbReference type="Proteomes" id="UP000199048"/>
    </source>
</evidence>
<dbReference type="Gene3D" id="3.40.50.2300">
    <property type="match status" value="2"/>
</dbReference>
<name>A0A1I4MTE1_9HYPH</name>
<dbReference type="InterPro" id="IPR028082">
    <property type="entry name" value="Peripla_BP_I"/>
</dbReference>
<dbReference type="InterPro" id="IPR007487">
    <property type="entry name" value="ABC_transpt-TYRBP-like"/>
</dbReference>
<dbReference type="SUPFAM" id="SSF53822">
    <property type="entry name" value="Periplasmic binding protein-like I"/>
    <property type="match status" value="1"/>
</dbReference>
<sequence length="336" mass="36161">MSRRPNIRVRRRDILASLGGAAVWPATGCDRTPPRRRLGVLLVYGETHPDVPVIVDTLKDSLGKLGWIWGQNLTVDLRHGDGDSEKMRRQADELVATSPDVVFAQGVVGTTALQQATTTIPVVFIQVQDPVGGGLVTSLARPGGNLTGFTNFDYTFVGKWLQLLKELSPGITRACALINPDYRARFAGYAAELARIGRELNIRAEASGVHDVAEIERAISTLADEPHGGLIVLPDAVTGVYSRQIIDLAARHRLPAVYAYAAQVRLGGLAAYTTDVARDVQQAAGYIDRILRGAAVGDLPVQACERFLTLINLKTAAELGLTISPSLLAKADELIE</sequence>
<evidence type="ECO:0000313" key="1">
    <source>
        <dbReference type="EMBL" id="SFM06347.1"/>
    </source>
</evidence>
<dbReference type="STRING" id="582667.SAMN05192568_101819"/>
<reference evidence="2" key="1">
    <citation type="submission" date="2016-10" db="EMBL/GenBank/DDBJ databases">
        <authorList>
            <person name="Varghese N."/>
            <person name="Submissions S."/>
        </authorList>
    </citation>
    <scope>NUCLEOTIDE SEQUENCE [LARGE SCALE GENOMIC DNA]</scope>
    <source>
        <strain evidence="2">BL36</strain>
    </source>
</reference>
<keyword evidence="2" id="KW-1185">Reference proteome</keyword>
<dbReference type="EMBL" id="FOTK01000018">
    <property type="protein sequence ID" value="SFM06347.1"/>
    <property type="molecule type" value="Genomic_DNA"/>
</dbReference>